<evidence type="ECO:0000256" key="6">
    <source>
        <dbReference type="ARBA" id="ARBA00022989"/>
    </source>
</evidence>
<dbReference type="GO" id="GO:0016020">
    <property type="term" value="C:membrane"/>
    <property type="evidence" value="ECO:0007669"/>
    <property type="project" value="UniProtKB-SubCell"/>
</dbReference>
<accession>A0A9P0G066</accession>
<dbReference type="PROSITE" id="PS00022">
    <property type="entry name" value="EGF_1"/>
    <property type="match status" value="4"/>
</dbReference>
<keyword evidence="2" id="KW-0217">Developmental protein</keyword>
<dbReference type="Gene3D" id="2.10.25.10">
    <property type="entry name" value="Laminin"/>
    <property type="match status" value="4"/>
</dbReference>
<feature type="non-terminal residue" evidence="13">
    <location>
        <position position="1"/>
    </location>
</feature>
<evidence type="ECO:0000313" key="13">
    <source>
        <dbReference type="EMBL" id="CAH0768014.1"/>
    </source>
</evidence>
<keyword evidence="3 10" id="KW-0245">EGF-like domain</keyword>
<dbReference type="Gene3D" id="2.10.25.140">
    <property type="match status" value="1"/>
</dbReference>
<proteinExistence type="predicted"/>
<dbReference type="CDD" id="cd00054">
    <property type="entry name" value="EGF_CA"/>
    <property type="match status" value="1"/>
</dbReference>
<keyword evidence="6" id="KW-1133">Transmembrane helix</keyword>
<dbReference type="FunFam" id="2.10.25.10:FF:000018">
    <property type="entry name" value="Delta-like 1"/>
    <property type="match status" value="3"/>
</dbReference>
<dbReference type="InterPro" id="IPR001881">
    <property type="entry name" value="EGF-like_Ca-bd_dom"/>
</dbReference>
<keyword evidence="7" id="KW-0472">Membrane</keyword>
<dbReference type="GO" id="GO:0007154">
    <property type="term" value="P:cell communication"/>
    <property type="evidence" value="ECO:0007669"/>
    <property type="project" value="InterPro"/>
</dbReference>
<comment type="subcellular location">
    <subcellularLocation>
        <location evidence="1">Membrane</location>
        <topology evidence="1">Single-pass type I membrane protein</topology>
    </subcellularLocation>
</comment>
<feature type="region of interest" description="Disordered" evidence="11">
    <location>
        <begin position="25"/>
        <end position="55"/>
    </location>
</feature>
<feature type="domain" description="EGF-like" evidence="12">
    <location>
        <begin position="280"/>
        <end position="321"/>
    </location>
</feature>
<feature type="compositionally biased region" description="Polar residues" evidence="11">
    <location>
        <begin position="906"/>
        <end position="924"/>
    </location>
</feature>
<dbReference type="PANTHER" id="PTHR11219">
    <property type="entry name" value="TENEURIN AND N-ACETYLGLUCOSAMINE-1-PHOSPHODIESTER ALPHA-N-ACETYLGLUCOSAMINIDASE"/>
    <property type="match status" value="1"/>
</dbReference>
<evidence type="ECO:0000256" key="9">
    <source>
        <dbReference type="ARBA" id="ARBA00023180"/>
    </source>
</evidence>
<dbReference type="SMART" id="SM00179">
    <property type="entry name" value="EGF_CA"/>
    <property type="match status" value="1"/>
</dbReference>
<keyword evidence="9" id="KW-0325">Glycoprotein</keyword>
<feature type="compositionally biased region" description="Basic and acidic residues" evidence="11">
    <location>
        <begin position="40"/>
        <end position="53"/>
    </location>
</feature>
<dbReference type="SUPFAM" id="SSF57196">
    <property type="entry name" value="EGF/Laminin"/>
    <property type="match status" value="1"/>
</dbReference>
<organism evidence="13 14">
    <name type="scientific">Bemisia tabaci</name>
    <name type="common">Sweetpotato whitefly</name>
    <name type="synonym">Aleurodes tabaci</name>
    <dbReference type="NCBI Taxonomy" id="7038"/>
    <lineage>
        <taxon>Eukaryota</taxon>
        <taxon>Metazoa</taxon>
        <taxon>Ecdysozoa</taxon>
        <taxon>Arthropoda</taxon>
        <taxon>Hexapoda</taxon>
        <taxon>Insecta</taxon>
        <taxon>Pterygota</taxon>
        <taxon>Neoptera</taxon>
        <taxon>Paraneoptera</taxon>
        <taxon>Hemiptera</taxon>
        <taxon>Sternorrhyncha</taxon>
        <taxon>Aleyrodoidea</taxon>
        <taxon>Aleyrodidae</taxon>
        <taxon>Aleyrodinae</taxon>
        <taxon>Bemisia</taxon>
    </lineage>
</organism>
<evidence type="ECO:0000256" key="10">
    <source>
        <dbReference type="PROSITE-ProRule" id="PRU00076"/>
    </source>
</evidence>
<feature type="compositionally biased region" description="Polar residues" evidence="11">
    <location>
        <begin position="844"/>
        <end position="864"/>
    </location>
</feature>
<dbReference type="SMART" id="SM00181">
    <property type="entry name" value="EGF"/>
    <property type="match status" value="7"/>
</dbReference>
<dbReference type="AlphaFoldDB" id="A0A9P0G066"/>
<reference evidence="13" key="1">
    <citation type="submission" date="2021-12" db="EMBL/GenBank/DDBJ databases">
        <authorList>
            <person name="King R."/>
        </authorList>
    </citation>
    <scope>NUCLEOTIDE SEQUENCE</scope>
</reference>
<keyword evidence="8 10" id="KW-1015">Disulfide bond</keyword>
<dbReference type="Pfam" id="PF01414">
    <property type="entry name" value="DSL"/>
    <property type="match status" value="1"/>
</dbReference>
<evidence type="ECO:0000256" key="8">
    <source>
        <dbReference type="ARBA" id="ARBA00023157"/>
    </source>
</evidence>
<keyword evidence="5" id="KW-0677">Repeat</keyword>
<dbReference type="PROSITE" id="PS01186">
    <property type="entry name" value="EGF_2"/>
    <property type="match status" value="1"/>
</dbReference>
<dbReference type="GO" id="GO:0005509">
    <property type="term" value="F:calcium ion binding"/>
    <property type="evidence" value="ECO:0007669"/>
    <property type="project" value="InterPro"/>
</dbReference>
<evidence type="ECO:0000256" key="2">
    <source>
        <dbReference type="ARBA" id="ARBA00022473"/>
    </source>
</evidence>
<evidence type="ECO:0000256" key="4">
    <source>
        <dbReference type="ARBA" id="ARBA00022692"/>
    </source>
</evidence>
<feature type="disulfide bond" evidence="10">
    <location>
        <begin position="311"/>
        <end position="320"/>
    </location>
</feature>
<dbReference type="PROSITE" id="PS50026">
    <property type="entry name" value="EGF_3"/>
    <property type="match status" value="1"/>
</dbReference>
<dbReference type="Pfam" id="PF21700">
    <property type="entry name" value="EGF_DL_JAG"/>
    <property type="match status" value="3"/>
</dbReference>
<dbReference type="Pfam" id="PF00008">
    <property type="entry name" value="EGF"/>
    <property type="match status" value="1"/>
</dbReference>
<feature type="region of interest" description="Disordered" evidence="11">
    <location>
        <begin position="776"/>
        <end position="816"/>
    </location>
</feature>
<dbReference type="InterPro" id="IPR001774">
    <property type="entry name" value="DSL"/>
</dbReference>
<evidence type="ECO:0000256" key="11">
    <source>
        <dbReference type="SAM" id="MobiDB-lite"/>
    </source>
</evidence>
<evidence type="ECO:0000256" key="5">
    <source>
        <dbReference type="ARBA" id="ARBA00022737"/>
    </source>
</evidence>
<feature type="compositionally biased region" description="Pro residues" evidence="11">
    <location>
        <begin position="331"/>
        <end position="341"/>
    </location>
</feature>
<name>A0A9P0G066_BEMTA</name>
<feature type="region of interest" description="Disordered" evidence="11">
    <location>
        <begin position="325"/>
        <end position="447"/>
    </location>
</feature>
<protein>
    <recommendedName>
        <fullName evidence="12">EGF-like domain-containing protein</fullName>
    </recommendedName>
</protein>
<dbReference type="InterPro" id="IPR000742">
    <property type="entry name" value="EGF"/>
</dbReference>
<dbReference type="PANTHER" id="PTHR11219:SF69">
    <property type="entry name" value="TENEURIN-A"/>
    <property type="match status" value="1"/>
</dbReference>
<dbReference type="InterPro" id="IPR051216">
    <property type="entry name" value="Teneurin"/>
</dbReference>
<feature type="compositionally biased region" description="Polar residues" evidence="11">
    <location>
        <begin position="793"/>
        <end position="816"/>
    </location>
</feature>
<feature type="compositionally biased region" description="Low complexity" evidence="11">
    <location>
        <begin position="357"/>
        <end position="375"/>
    </location>
</feature>
<feature type="compositionally biased region" description="Low complexity" evidence="11">
    <location>
        <begin position="385"/>
        <end position="399"/>
    </location>
</feature>
<feature type="compositionally biased region" description="Low complexity" evidence="11">
    <location>
        <begin position="872"/>
        <end position="898"/>
    </location>
</feature>
<gene>
    <name evidence="13" type="ORF">BEMITA_LOCUS5206</name>
</gene>
<evidence type="ECO:0000259" key="12">
    <source>
        <dbReference type="PROSITE" id="PS50026"/>
    </source>
</evidence>
<feature type="region of interest" description="Disordered" evidence="11">
    <location>
        <begin position="838"/>
        <end position="924"/>
    </location>
</feature>
<dbReference type="Proteomes" id="UP001152759">
    <property type="component" value="Chromosome 3"/>
</dbReference>
<evidence type="ECO:0000256" key="1">
    <source>
        <dbReference type="ARBA" id="ARBA00004479"/>
    </source>
</evidence>
<sequence length="1047" mass="116656">GQASVRVAVLVCECRAPPLRAPARRRRRRNPYLRLRHPRPRQDQVHPQVEKAGVRGPASLNSASHYECDDNGNVQCLPGWTGDVCDVPICRKGCDPLQGYCKRPGECRCKLGFYGELCNKCIALPGCQHGYCNNSFECICHEGWDGLFCSEPICRLDCHATRGYCEWPGECRCRLGWSGETCKECQVLPGCAHGACSKPLECKCEKGWTGILCQTPICAEGCHKERGYCRKPGECRCKVGWWGENCDECYRYPGCVHGSCQRPWECTCEPGWGGMLCDQELNFCDENPDLCENNGTCVSLPEEDGSYRCLCTDNFTGRNCDVNKTQVIGMRPPPPPPPTPSKEPTYSTTTTEKETTSEQPSSSLTTSTSPSSVSENNEEAILEETTSTKPSTTTTSVKPSLRRASTSRTTEIHRTSPTKNKFRKTPEDKNSESTKRPDPHRKSSRTFGGMNEILGVVPSEIFDRGSISIGVSKDGTIDSLRLQGLKVQNDDKQSLIETAADSQNQKERENLAGHFFELVGSSGQDATGIADEPTALKSLKSRRRRGVLTQTVEKFFPTLSASHANTESQLDQNRIYSLSDTVADNQPKKSRAIDSHSFKTLVKNREDPLQRTTEVSLIELESDGVLEIRPAKASTDHGLKRQSNSPISVQQRNEALSHNRNEAGLQVTLFNQSRVSGITYHDRRKSYHIQNWIENFGGSKGSDDVKSRPIVNIFVYTNGNMCSCRNISVEFDQRHPDCICDESLNSKQDKNTENWTYAQTEREDHATITPQIQKVDHTMGTPPTDKAQPPTPVSQTWSLSPSFPTESVPPNSERQSSYQDTLNFLTIVANSLWPPFQTKHEDATSPQMVSDSRSIPATKTSTSRVLDLMPASPTTRSSSVSESLVLPSHRPISISPSRQEPHHSKMNSSMDGNNLEARNSSSNTEWWSARNRITDLLSMFFNSGEDPTRSRFLQQRNLPKEQPTSPHLQLTEEQAHMIGKTNDKVRPSNVKDRPIQRINPNKSDAIARRSGIMTLKQNESEEDSSESLIEISEDMSSVNTGNGHYLT</sequence>
<feature type="compositionally biased region" description="Polar residues" evidence="11">
    <location>
        <begin position="403"/>
        <end position="419"/>
    </location>
</feature>
<feature type="compositionally biased region" description="Polar residues" evidence="11">
    <location>
        <begin position="1038"/>
        <end position="1047"/>
    </location>
</feature>
<dbReference type="FunFam" id="2.10.25.140:FF:000002">
    <property type="entry name" value="Delta-like protein"/>
    <property type="match status" value="1"/>
</dbReference>
<keyword evidence="14" id="KW-1185">Reference proteome</keyword>
<evidence type="ECO:0000313" key="14">
    <source>
        <dbReference type="Proteomes" id="UP001152759"/>
    </source>
</evidence>
<feature type="region of interest" description="Disordered" evidence="11">
    <location>
        <begin position="1016"/>
        <end position="1047"/>
    </location>
</feature>
<keyword evidence="4" id="KW-0812">Transmembrane</keyword>
<comment type="caution">
    <text evidence="10">Lacks conserved residue(s) required for the propagation of feature annotation.</text>
</comment>
<dbReference type="EMBL" id="OU963864">
    <property type="protein sequence ID" value="CAH0768014.1"/>
    <property type="molecule type" value="Genomic_DNA"/>
</dbReference>
<feature type="compositionally biased region" description="Basic residues" evidence="11">
    <location>
        <begin position="25"/>
        <end position="39"/>
    </location>
</feature>
<evidence type="ECO:0000256" key="3">
    <source>
        <dbReference type="ARBA" id="ARBA00022536"/>
    </source>
</evidence>
<feature type="compositionally biased region" description="Low complexity" evidence="11">
    <location>
        <begin position="1026"/>
        <end position="1037"/>
    </location>
</feature>
<feature type="compositionally biased region" description="Basic and acidic residues" evidence="11">
    <location>
        <begin position="424"/>
        <end position="441"/>
    </location>
</feature>
<evidence type="ECO:0000256" key="7">
    <source>
        <dbReference type="ARBA" id="ARBA00023136"/>
    </source>
</evidence>